<proteinExistence type="inferred from homology"/>
<gene>
    <name evidence="7" type="primary">prfB_2</name>
    <name evidence="4" type="synonym">prfB</name>
    <name evidence="7" type="ORF">Pla163_36000</name>
</gene>
<dbReference type="FunFam" id="3.30.160.20:FF:000010">
    <property type="entry name" value="Peptide chain release factor 2"/>
    <property type="match status" value="1"/>
</dbReference>
<sequence>MRRVETHLEEIGLLLEMGEEDSDGVVDDLTTTGESIEKDLETLEFQQMLGGEHDANGAYVAISAGAGGVDACDFAEILLRMYTRWAESRGYDVEEVEISHEDEAGIRSAQIHVKGEYAFGYLKAEVGVHRLVRISPFDAQARRQTSFASVDVTPELEDDAKLDIPDSDIKVDTMRAGGAGGQHVNKTESAVRMTHIPTGIVVRCQDQRSQHKNRAMALMLLKAKIIAMQEAQRDAEMSKLYGEKGEIAWGNQIRSYVVHPYQMVKDHRTGEEKGNVQAVFDGGIDDFMQAYLRSRKA</sequence>
<dbReference type="Gene3D" id="3.30.160.20">
    <property type="match status" value="1"/>
</dbReference>
<reference evidence="7 8" key="1">
    <citation type="submission" date="2019-02" db="EMBL/GenBank/DDBJ databases">
        <title>Deep-cultivation of Planctomycetes and their phenomic and genomic characterization uncovers novel biology.</title>
        <authorList>
            <person name="Wiegand S."/>
            <person name="Jogler M."/>
            <person name="Boedeker C."/>
            <person name="Pinto D."/>
            <person name="Vollmers J."/>
            <person name="Rivas-Marin E."/>
            <person name="Kohn T."/>
            <person name="Peeters S.H."/>
            <person name="Heuer A."/>
            <person name="Rast P."/>
            <person name="Oberbeckmann S."/>
            <person name="Bunk B."/>
            <person name="Jeske O."/>
            <person name="Meyerdierks A."/>
            <person name="Storesund J.E."/>
            <person name="Kallscheuer N."/>
            <person name="Luecker S."/>
            <person name="Lage O.M."/>
            <person name="Pohl T."/>
            <person name="Merkel B.J."/>
            <person name="Hornburger P."/>
            <person name="Mueller R.-W."/>
            <person name="Bruemmer F."/>
            <person name="Labrenz M."/>
            <person name="Spormann A.M."/>
            <person name="Op den Camp H."/>
            <person name="Overmann J."/>
            <person name="Amann R."/>
            <person name="Jetten M.S.M."/>
            <person name="Mascher T."/>
            <person name="Medema M.H."/>
            <person name="Devos D.P."/>
            <person name="Kaster A.-K."/>
            <person name="Ovreas L."/>
            <person name="Rohde M."/>
            <person name="Galperin M.Y."/>
            <person name="Jogler C."/>
        </authorList>
    </citation>
    <scope>NUCLEOTIDE SEQUENCE [LARGE SCALE GENOMIC DNA]</scope>
    <source>
        <strain evidence="7 8">Pla163</strain>
    </source>
</reference>
<protein>
    <recommendedName>
        <fullName evidence="4 5">Peptide chain release factor 2</fullName>
        <shortName evidence="4">RF-2</shortName>
    </recommendedName>
</protein>
<dbReference type="NCBIfam" id="TIGR00020">
    <property type="entry name" value="prfB"/>
    <property type="match status" value="1"/>
</dbReference>
<keyword evidence="2 4" id="KW-0488">Methylation</keyword>
<dbReference type="SMART" id="SM00937">
    <property type="entry name" value="PCRF"/>
    <property type="match status" value="1"/>
</dbReference>
<dbReference type="SUPFAM" id="SSF75620">
    <property type="entry name" value="Release factor"/>
    <property type="match status" value="1"/>
</dbReference>
<dbReference type="GO" id="GO:0005737">
    <property type="term" value="C:cytoplasm"/>
    <property type="evidence" value="ECO:0007669"/>
    <property type="project" value="UniProtKB-SubCell"/>
</dbReference>
<keyword evidence="4" id="KW-0963">Cytoplasm</keyword>
<dbReference type="InterPro" id="IPR004374">
    <property type="entry name" value="PrfB"/>
</dbReference>
<feature type="domain" description="Prokaryotic-type class I peptide chain release factors" evidence="6">
    <location>
        <begin position="175"/>
        <end position="191"/>
    </location>
</feature>
<dbReference type="InterPro" id="IPR000352">
    <property type="entry name" value="Pep_chain_release_fac_I"/>
</dbReference>
<evidence type="ECO:0000256" key="3">
    <source>
        <dbReference type="ARBA" id="ARBA00022917"/>
    </source>
</evidence>
<dbReference type="PANTHER" id="PTHR43116">
    <property type="entry name" value="PEPTIDE CHAIN RELEASE FACTOR 2"/>
    <property type="match status" value="1"/>
</dbReference>
<dbReference type="EMBL" id="CP036290">
    <property type="protein sequence ID" value="QDU86449.1"/>
    <property type="molecule type" value="Genomic_DNA"/>
</dbReference>
<evidence type="ECO:0000256" key="1">
    <source>
        <dbReference type="ARBA" id="ARBA00010835"/>
    </source>
</evidence>
<keyword evidence="3 4" id="KW-0648">Protein biosynthesis</keyword>
<evidence type="ECO:0000256" key="2">
    <source>
        <dbReference type="ARBA" id="ARBA00022481"/>
    </source>
</evidence>
<comment type="PTM">
    <text evidence="4">Methylated by PrmC. Methylation increases the termination efficiency of RF2.</text>
</comment>
<dbReference type="GO" id="GO:0016149">
    <property type="term" value="F:translation release factor activity, codon specific"/>
    <property type="evidence" value="ECO:0007669"/>
    <property type="project" value="UniProtKB-UniRule"/>
</dbReference>
<comment type="function">
    <text evidence="4">Peptide chain release factor 2 directs the termination of translation in response to the peptide chain termination codons UGA and UAA.</text>
</comment>
<comment type="similarity">
    <text evidence="1 4">Belongs to the prokaryotic/mitochondrial release factor family.</text>
</comment>
<dbReference type="AlphaFoldDB" id="A0A518D4Q8"/>
<dbReference type="HAMAP" id="MF_00094">
    <property type="entry name" value="Rel_fac_2"/>
    <property type="match status" value="1"/>
</dbReference>
<evidence type="ECO:0000313" key="7">
    <source>
        <dbReference type="EMBL" id="QDU86449.1"/>
    </source>
</evidence>
<evidence type="ECO:0000313" key="8">
    <source>
        <dbReference type="Proteomes" id="UP000319342"/>
    </source>
</evidence>
<keyword evidence="8" id="KW-1185">Reference proteome</keyword>
<dbReference type="Pfam" id="PF00472">
    <property type="entry name" value="RF-1"/>
    <property type="match status" value="1"/>
</dbReference>
<organism evidence="7 8">
    <name type="scientific">Rohdeia mirabilis</name>
    <dbReference type="NCBI Taxonomy" id="2528008"/>
    <lineage>
        <taxon>Bacteria</taxon>
        <taxon>Pseudomonadati</taxon>
        <taxon>Planctomycetota</taxon>
        <taxon>Planctomycetia</taxon>
        <taxon>Planctomycetia incertae sedis</taxon>
        <taxon>Rohdeia</taxon>
    </lineage>
</organism>
<comment type="subcellular location">
    <subcellularLocation>
        <location evidence="4">Cytoplasm</location>
    </subcellularLocation>
</comment>
<name>A0A518D4Q8_9BACT</name>
<dbReference type="InterPro" id="IPR005139">
    <property type="entry name" value="PCRF"/>
</dbReference>
<dbReference type="InterPro" id="IPR045853">
    <property type="entry name" value="Pep_chain_release_fac_I_sf"/>
</dbReference>
<dbReference type="Gene3D" id="3.30.70.1660">
    <property type="match status" value="1"/>
</dbReference>
<evidence type="ECO:0000256" key="5">
    <source>
        <dbReference type="NCBIfam" id="TIGR00020"/>
    </source>
</evidence>
<dbReference type="PROSITE" id="PS00745">
    <property type="entry name" value="RF_PROK_I"/>
    <property type="match status" value="1"/>
</dbReference>
<dbReference type="PANTHER" id="PTHR43116:SF3">
    <property type="entry name" value="CLASS I PEPTIDE CHAIN RELEASE FACTOR"/>
    <property type="match status" value="1"/>
</dbReference>
<dbReference type="Pfam" id="PF03462">
    <property type="entry name" value="PCRF"/>
    <property type="match status" value="1"/>
</dbReference>
<evidence type="ECO:0000259" key="6">
    <source>
        <dbReference type="PROSITE" id="PS00745"/>
    </source>
</evidence>
<accession>A0A518D4Q8</accession>
<evidence type="ECO:0000256" key="4">
    <source>
        <dbReference type="HAMAP-Rule" id="MF_00094"/>
    </source>
</evidence>
<feature type="modified residue" description="N5-methylglutamine" evidence="4">
    <location>
        <position position="182"/>
    </location>
</feature>
<dbReference type="Proteomes" id="UP000319342">
    <property type="component" value="Chromosome"/>
</dbReference>